<proteinExistence type="predicted"/>
<feature type="region of interest" description="Disordered" evidence="1">
    <location>
        <begin position="151"/>
        <end position="200"/>
    </location>
</feature>
<dbReference type="Pfam" id="PF23155">
    <property type="entry name" value="DUF7053"/>
    <property type="match status" value="1"/>
</dbReference>
<gene>
    <name evidence="3" type="ORF">QCA50_001772</name>
</gene>
<dbReference type="EMBL" id="JASBNA010000002">
    <property type="protein sequence ID" value="KAK7694586.1"/>
    <property type="molecule type" value="Genomic_DNA"/>
</dbReference>
<dbReference type="Gene3D" id="3.40.50.150">
    <property type="entry name" value="Vaccinia Virus protein VP39"/>
    <property type="match status" value="1"/>
</dbReference>
<evidence type="ECO:0000313" key="4">
    <source>
        <dbReference type="Proteomes" id="UP001385951"/>
    </source>
</evidence>
<dbReference type="Pfam" id="PF13489">
    <property type="entry name" value="Methyltransf_23"/>
    <property type="match status" value="1"/>
</dbReference>
<dbReference type="SUPFAM" id="SSF53335">
    <property type="entry name" value="S-adenosyl-L-methionine-dependent methyltransferases"/>
    <property type="match status" value="1"/>
</dbReference>
<protein>
    <recommendedName>
        <fullName evidence="2">DUF7053 domain-containing protein</fullName>
    </recommendedName>
</protein>
<feature type="compositionally biased region" description="Low complexity" evidence="1">
    <location>
        <begin position="156"/>
        <end position="200"/>
    </location>
</feature>
<dbReference type="InterPro" id="IPR055481">
    <property type="entry name" value="DUF7053"/>
</dbReference>
<evidence type="ECO:0000259" key="2">
    <source>
        <dbReference type="Pfam" id="PF23155"/>
    </source>
</evidence>
<organism evidence="3 4">
    <name type="scientific">Cerrena zonata</name>
    <dbReference type="NCBI Taxonomy" id="2478898"/>
    <lineage>
        <taxon>Eukaryota</taxon>
        <taxon>Fungi</taxon>
        <taxon>Dikarya</taxon>
        <taxon>Basidiomycota</taxon>
        <taxon>Agaricomycotina</taxon>
        <taxon>Agaricomycetes</taxon>
        <taxon>Polyporales</taxon>
        <taxon>Cerrenaceae</taxon>
        <taxon>Cerrena</taxon>
    </lineage>
</organism>
<keyword evidence="4" id="KW-1185">Reference proteome</keyword>
<evidence type="ECO:0000256" key="1">
    <source>
        <dbReference type="SAM" id="MobiDB-lite"/>
    </source>
</evidence>
<comment type="caution">
    <text evidence="3">The sequence shown here is derived from an EMBL/GenBank/DDBJ whole genome shotgun (WGS) entry which is preliminary data.</text>
</comment>
<sequence length="547" mass="60919">MPWSPLLTTRRVTKTIAIKCTRSEALAFIQNPQAMIDLNPLVVSRSPHPEDPHHYTIRDRISMLGRPMEFDYTVKFNMKDDGYDADVKAPGPVTMKSKWSVREVEGGVEVTEDVEATTYFFLMPTTLKGLGRPHEILREKLAAKLEGREAVISQEPQSTPLKSSPSPKPTSNPTESASSLITTTSTCTTTTTHETNSNKSNSKLPLVLFIIIMLSLLLRCAKSDSFALIASSISIPRLSRAVLITLCFSFYMVFGRKSKDPYGTFHLSLNRKTTPTEDTESRGSSGDASPETEWLNMGYWRYANTFPEACEALAMKLVQAGRCQEGGHVLDVGHGSGDSLLLHLRHPSIPRPSRLTGITSLQAHHIRSLERVNQVRSESTDNDDKSPIPKVELYHGDAVHHPQDTQHPFNPNTPNASYTTILALDCAYHFRTRELFLKQAFEHLSPGGTVALADVCFASEEASFGRRVLRLLGVMPAENMVSIETYRCQMEDLGYVGIQVEDITEDVFPGFAEFMSSRGFLWGLFSRCIRLLHTVGGRFVIISGRRP</sequence>
<reference evidence="3 4" key="1">
    <citation type="submission" date="2022-09" db="EMBL/GenBank/DDBJ databases">
        <authorList>
            <person name="Palmer J.M."/>
        </authorList>
    </citation>
    <scope>NUCLEOTIDE SEQUENCE [LARGE SCALE GENOMIC DNA]</scope>
    <source>
        <strain evidence="3 4">DSM 7382</strain>
    </source>
</reference>
<dbReference type="SUPFAM" id="SSF55961">
    <property type="entry name" value="Bet v1-like"/>
    <property type="match status" value="1"/>
</dbReference>
<dbReference type="Proteomes" id="UP001385951">
    <property type="component" value="Unassembled WGS sequence"/>
</dbReference>
<accession>A0AAW0GPA8</accession>
<name>A0AAW0GPA8_9APHY</name>
<dbReference type="CDD" id="cd02440">
    <property type="entry name" value="AdoMet_MTases"/>
    <property type="match status" value="1"/>
</dbReference>
<dbReference type="InterPro" id="IPR029063">
    <property type="entry name" value="SAM-dependent_MTases_sf"/>
</dbReference>
<evidence type="ECO:0000313" key="3">
    <source>
        <dbReference type="EMBL" id="KAK7694586.1"/>
    </source>
</evidence>
<feature type="domain" description="DUF7053" evidence="2">
    <location>
        <begin position="19"/>
        <end position="144"/>
    </location>
</feature>
<feature type="region of interest" description="Disordered" evidence="1">
    <location>
        <begin position="266"/>
        <end position="290"/>
    </location>
</feature>
<dbReference type="AlphaFoldDB" id="A0AAW0GPA8"/>